<dbReference type="InterPro" id="IPR029787">
    <property type="entry name" value="Nucleotide_cyclase"/>
</dbReference>
<dbReference type="Pfam" id="PF13185">
    <property type="entry name" value="GAF_2"/>
    <property type="match status" value="1"/>
</dbReference>
<comment type="catalytic activity">
    <reaction evidence="2">
        <text>2 GTP = 3',3'-c-di-GMP + 2 diphosphate</text>
        <dbReference type="Rhea" id="RHEA:24898"/>
        <dbReference type="ChEBI" id="CHEBI:33019"/>
        <dbReference type="ChEBI" id="CHEBI:37565"/>
        <dbReference type="ChEBI" id="CHEBI:58805"/>
        <dbReference type="EC" id="2.7.7.65"/>
    </reaction>
</comment>
<dbReference type="SMART" id="SM00065">
    <property type="entry name" value="GAF"/>
    <property type="match status" value="1"/>
</dbReference>
<dbReference type="PROSITE" id="PS50887">
    <property type="entry name" value="GGDEF"/>
    <property type="match status" value="1"/>
</dbReference>
<comment type="caution">
    <text evidence="5">The sequence shown here is derived from an EMBL/GenBank/DDBJ whole genome shotgun (WGS) entry which is preliminary data.</text>
</comment>
<dbReference type="RefSeq" id="WP_197066147.1">
    <property type="nucleotide sequence ID" value="NZ_CDDF01000001.1"/>
</dbReference>
<dbReference type="Gene3D" id="3.30.70.270">
    <property type="match status" value="1"/>
</dbReference>
<evidence type="ECO:0000256" key="3">
    <source>
        <dbReference type="SAM" id="Coils"/>
    </source>
</evidence>
<dbReference type="CDD" id="cd01949">
    <property type="entry name" value="GGDEF"/>
    <property type="match status" value="1"/>
</dbReference>
<dbReference type="SMART" id="SM00267">
    <property type="entry name" value="GGDEF"/>
    <property type="match status" value="1"/>
</dbReference>
<proteinExistence type="predicted"/>
<dbReference type="Pfam" id="PF00990">
    <property type="entry name" value="GGDEF"/>
    <property type="match status" value="1"/>
</dbReference>
<evidence type="ECO:0000256" key="1">
    <source>
        <dbReference type="ARBA" id="ARBA00012528"/>
    </source>
</evidence>
<name>A0ABW0YBK5_9GAMM</name>
<accession>A0ABW0YBK5</accession>
<dbReference type="PANTHER" id="PTHR45138:SF9">
    <property type="entry name" value="DIGUANYLATE CYCLASE DGCM-RELATED"/>
    <property type="match status" value="1"/>
</dbReference>
<dbReference type="EMBL" id="JBHSPP010000016">
    <property type="protein sequence ID" value="MFC5707146.1"/>
    <property type="molecule type" value="Genomic_DNA"/>
</dbReference>
<organism evidence="5 6">
    <name type="scientific">Aeromonas eucrenophila</name>
    <dbReference type="NCBI Taxonomy" id="649"/>
    <lineage>
        <taxon>Bacteria</taxon>
        <taxon>Pseudomonadati</taxon>
        <taxon>Pseudomonadota</taxon>
        <taxon>Gammaproteobacteria</taxon>
        <taxon>Aeromonadales</taxon>
        <taxon>Aeromonadaceae</taxon>
        <taxon>Aeromonas</taxon>
    </lineage>
</organism>
<dbReference type="InterPro" id="IPR050469">
    <property type="entry name" value="Diguanylate_Cyclase"/>
</dbReference>
<feature type="coiled-coil region" evidence="3">
    <location>
        <begin position="217"/>
        <end position="244"/>
    </location>
</feature>
<dbReference type="EC" id="2.7.7.65" evidence="1"/>
<dbReference type="InterPro" id="IPR043128">
    <property type="entry name" value="Rev_trsase/Diguanyl_cyclase"/>
</dbReference>
<dbReference type="NCBIfam" id="TIGR00254">
    <property type="entry name" value="GGDEF"/>
    <property type="match status" value="1"/>
</dbReference>
<dbReference type="InterPro" id="IPR029016">
    <property type="entry name" value="GAF-like_dom_sf"/>
</dbReference>
<dbReference type="Proteomes" id="UP001596132">
    <property type="component" value="Unassembled WGS sequence"/>
</dbReference>
<feature type="domain" description="GGDEF" evidence="4">
    <location>
        <begin position="272"/>
        <end position="421"/>
    </location>
</feature>
<dbReference type="GO" id="GO:0052621">
    <property type="term" value="F:diguanylate cyclase activity"/>
    <property type="evidence" value="ECO:0007669"/>
    <property type="project" value="UniProtKB-EC"/>
</dbReference>
<evidence type="ECO:0000256" key="2">
    <source>
        <dbReference type="ARBA" id="ARBA00034247"/>
    </source>
</evidence>
<dbReference type="Gene3D" id="3.30.450.40">
    <property type="match status" value="1"/>
</dbReference>
<reference evidence="6" key="1">
    <citation type="journal article" date="2019" name="Int. J. Syst. Evol. Microbiol.">
        <title>The Global Catalogue of Microorganisms (GCM) 10K type strain sequencing project: providing services to taxonomists for standard genome sequencing and annotation.</title>
        <authorList>
            <consortium name="The Broad Institute Genomics Platform"/>
            <consortium name="The Broad Institute Genome Sequencing Center for Infectious Disease"/>
            <person name="Wu L."/>
            <person name="Ma J."/>
        </authorList>
    </citation>
    <scope>NUCLEOTIDE SEQUENCE [LARGE SCALE GENOMIC DNA]</scope>
    <source>
        <strain evidence="6">KCTC 15012</strain>
    </source>
</reference>
<evidence type="ECO:0000259" key="4">
    <source>
        <dbReference type="PROSITE" id="PS50887"/>
    </source>
</evidence>
<dbReference type="SUPFAM" id="SSF55781">
    <property type="entry name" value="GAF domain-like"/>
    <property type="match status" value="1"/>
</dbReference>
<keyword evidence="5" id="KW-0808">Transferase</keyword>
<sequence length="421" mass="47341">MSVSVALPQLQAMIRDLKAGRFEVRHPPLDESVGLAPLILDLNELADSLDRRFRELHRLQEISAEVNKGVFIEDTLSLIYDTFAEFIPYDRIGYALLCDDGTRVRSLWSRSRINRIAHLKDGYRANLAGSSLARVLETGKPRIINDLEAYLVEYPQSVSTQLVLREGVRSSLTCPLQVDGKGIGFLFFSSASKHTYQKLHQEVFVYLAHLVSSIVEKAQLYRQVHELNVQLEEALARLKEQSCRDALTGALTRGALMERFTQQMQSAERQGEPLCLIMLDLDHFKQVNDHHGHPAGDHVLQQLVRTLASELRESDRLGRYGGEEFILLLEQTRLAEGVKIAERLRARVAAMRIEQGGRSIPVTISVGLSCAAFGERRGEKTGERAGESDPWPSCAELLERADRALYRAKQSGRNRVCVNEA</sequence>
<dbReference type="SUPFAM" id="SSF55073">
    <property type="entry name" value="Nucleotide cyclase"/>
    <property type="match status" value="1"/>
</dbReference>
<dbReference type="PANTHER" id="PTHR45138">
    <property type="entry name" value="REGULATORY COMPONENTS OF SENSORY TRANSDUCTION SYSTEM"/>
    <property type="match status" value="1"/>
</dbReference>
<gene>
    <name evidence="5" type="ORF">ACFPVW_14000</name>
</gene>
<keyword evidence="5" id="KW-0548">Nucleotidyltransferase</keyword>
<keyword evidence="3" id="KW-0175">Coiled coil</keyword>
<evidence type="ECO:0000313" key="5">
    <source>
        <dbReference type="EMBL" id="MFC5707146.1"/>
    </source>
</evidence>
<dbReference type="InterPro" id="IPR000160">
    <property type="entry name" value="GGDEF_dom"/>
</dbReference>
<evidence type="ECO:0000313" key="6">
    <source>
        <dbReference type="Proteomes" id="UP001596132"/>
    </source>
</evidence>
<keyword evidence="6" id="KW-1185">Reference proteome</keyword>
<dbReference type="InterPro" id="IPR003018">
    <property type="entry name" value="GAF"/>
</dbReference>
<protein>
    <recommendedName>
        <fullName evidence="1">diguanylate cyclase</fullName>
        <ecNumber evidence="1">2.7.7.65</ecNumber>
    </recommendedName>
</protein>